<feature type="compositionally biased region" description="Basic and acidic residues" evidence="8">
    <location>
        <begin position="122"/>
        <end position="143"/>
    </location>
</feature>
<dbReference type="AlphaFoldDB" id="A0A8J6H0C4"/>
<gene>
    <name evidence="9" type="ORF">GEV33_013370</name>
</gene>
<organism evidence="9 10">
    <name type="scientific">Tenebrio molitor</name>
    <name type="common">Yellow mealworm beetle</name>
    <dbReference type="NCBI Taxonomy" id="7067"/>
    <lineage>
        <taxon>Eukaryota</taxon>
        <taxon>Metazoa</taxon>
        <taxon>Ecdysozoa</taxon>
        <taxon>Arthropoda</taxon>
        <taxon>Hexapoda</taxon>
        <taxon>Insecta</taxon>
        <taxon>Pterygota</taxon>
        <taxon>Neoptera</taxon>
        <taxon>Endopterygota</taxon>
        <taxon>Coleoptera</taxon>
        <taxon>Polyphaga</taxon>
        <taxon>Cucujiformia</taxon>
        <taxon>Tenebrionidae</taxon>
        <taxon>Tenebrio</taxon>
    </lineage>
</organism>
<dbReference type="Pfam" id="PF01697">
    <property type="entry name" value="Glyco_transf_92"/>
    <property type="match status" value="1"/>
</dbReference>
<sequence>MVYTMTYPHDAANRRQSKKQAQDAADAHGALTQRICINSSRVKRLFSDRNRKQMLSPSIVSNSEQAVEVDYVSADLDALYQLMLATVLIENNPEQGKTCDSTRWRCARAGKAAELDASFDGNRFDETDRSHGSQKSRKSEKWTSRGVRRAGLWGQRSVRVLRDDVRGWSFNGERLIRVIDGCPPKRDWEKVKEMVGRGERFSTGKLLRTSWSHGSAEFALANSRLMAIEATTDGVRAGAARAGISGESGGEVSERARMALPRSLLPHLHRKQINYAITAILGHVITPVADSSFGSLTRSFELFFLPTSIPRDQVRFLRLAPLDTALSRLRAGHVTPPIDGKKTKMLCGGRCITKILIQLMVCGIVIFTIIQFRPIKLDMSVPHLNSRFLLQKRLDPLTRHADSTTETNDLEPFVDKSPSLSEDKLVEDIQKRMPNLPIIYWNKNKNKPMGMNNTCARFPSMFDLEFNNLYWQTLRTSNGTFQLFGAYLDKRANNRLGPTVRILGMIDRIEPTVVTYCQFWFDGKKEPVISKSFEYKYIWYKKWGNYKQGIYQPYLTACVIPQQYKEKVPQSISLVEKACDNSTNNLRVIFEKPAEKKDFAVCVKGLDFLHEDLSVRLIEWIELLNLLGADKVFFYELQVHPNISKVLKHYEQEGKVHVTPINLAGGQPNAPSFQHLYLTKKTNHKRQNELIPYNDCFYKHMYQYKYIALLDIDEVIMPLDGTTWKGLMDKVLPKALKINKEERASYNVRNVYFLDDLLHNHGWFKEIPRYMHMLQHVYRAKNFTKPGQYVKCFHNTEKVLTLHNHFPLSCLGSGCTSYPIETGDAQLHHYRADCVKTLKKSCEEYRKTSVMDTTIWKFKEPLDQFLHKKVIERRLQEVIPYNDCLYKHLQEQILETKIDPAESSPAESRLSSLTVSLDKENNGNIPDYYFSEKNKNKKTPRFNNTCAKSPELFDLQFKNDLWQVQKTSNGTVMLFNAYWDERNGTKIRIVGMYDVHPTDAFYCQLWYPNSDKPVFVQSEPPFWMFYPKWGADNGYFIHPYLISCKAEMINGQLPTSVSLVERECDNATNNLKVFRGCLSRTKT</sequence>
<dbReference type="GO" id="GO:0016020">
    <property type="term" value="C:membrane"/>
    <property type="evidence" value="ECO:0007669"/>
    <property type="project" value="UniProtKB-SubCell"/>
</dbReference>
<evidence type="ECO:0000256" key="8">
    <source>
        <dbReference type="SAM" id="MobiDB-lite"/>
    </source>
</evidence>
<keyword evidence="4" id="KW-0808">Transferase</keyword>
<keyword evidence="6" id="KW-1133">Transmembrane helix</keyword>
<protein>
    <recommendedName>
        <fullName evidence="11">Glycosyltransferase family 92 protein</fullName>
    </recommendedName>
</protein>
<evidence type="ECO:0000256" key="4">
    <source>
        <dbReference type="ARBA" id="ARBA00022679"/>
    </source>
</evidence>
<dbReference type="InterPro" id="IPR008166">
    <property type="entry name" value="Glyco_transf_92"/>
</dbReference>
<dbReference type="EMBL" id="JABDTM020028149">
    <property type="protein sequence ID" value="KAH0809425.1"/>
    <property type="molecule type" value="Genomic_DNA"/>
</dbReference>
<evidence type="ECO:0000256" key="7">
    <source>
        <dbReference type="ARBA" id="ARBA00023136"/>
    </source>
</evidence>
<comment type="similarity">
    <text evidence="2">Belongs to the glycosyltransferase 92 family.</text>
</comment>
<evidence type="ECO:0000256" key="6">
    <source>
        <dbReference type="ARBA" id="ARBA00022989"/>
    </source>
</evidence>
<evidence type="ECO:0000256" key="5">
    <source>
        <dbReference type="ARBA" id="ARBA00022692"/>
    </source>
</evidence>
<dbReference type="GO" id="GO:0016757">
    <property type="term" value="F:glycosyltransferase activity"/>
    <property type="evidence" value="ECO:0007669"/>
    <property type="project" value="UniProtKB-KW"/>
</dbReference>
<evidence type="ECO:0000256" key="2">
    <source>
        <dbReference type="ARBA" id="ARBA00007647"/>
    </source>
</evidence>
<comment type="caution">
    <text evidence="9">The sequence shown here is derived from an EMBL/GenBank/DDBJ whole genome shotgun (WGS) entry which is preliminary data.</text>
</comment>
<proteinExistence type="inferred from homology"/>
<accession>A0A8J6H0C4</accession>
<evidence type="ECO:0000256" key="3">
    <source>
        <dbReference type="ARBA" id="ARBA00022676"/>
    </source>
</evidence>
<evidence type="ECO:0000313" key="10">
    <source>
        <dbReference type="Proteomes" id="UP000719412"/>
    </source>
</evidence>
<dbReference type="Proteomes" id="UP000719412">
    <property type="component" value="Unassembled WGS sequence"/>
</dbReference>
<reference evidence="9" key="1">
    <citation type="journal article" date="2020" name="J Insects Food Feed">
        <title>The yellow mealworm (Tenebrio molitor) genome: a resource for the emerging insects as food and feed industry.</title>
        <authorList>
            <person name="Eriksson T."/>
            <person name="Andere A."/>
            <person name="Kelstrup H."/>
            <person name="Emery V."/>
            <person name="Picard C."/>
        </authorList>
    </citation>
    <scope>NUCLEOTIDE SEQUENCE</scope>
    <source>
        <strain evidence="9">Stoneville</strain>
        <tissue evidence="9">Whole head</tissue>
    </source>
</reference>
<reference evidence="9" key="2">
    <citation type="submission" date="2021-08" db="EMBL/GenBank/DDBJ databases">
        <authorList>
            <person name="Eriksson T."/>
        </authorList>
    </citation>
    <scope>NUCLEOTIDE SEQUENCE</scope>
    <source>
        <strain evidence="9">Stoneville</strain>
        <tissue evidence="9">Whole head</tissue>
    </source>
</reference>
<comment type="subcellular location">
    <subcellularLocation>
        <location evidence="1">Membrane</location>
        <topology evidence="1">Single-pass membrane protein</topology>
    </subcellularLocation>
</comment>
<evidence type="ECO:0000313" key="9">
    <source>
        <dbReference type="EMBL" id="KAH0809425.1"/>
    </source>
</evidence>
<evidence type="ECO:0008006" key="11">
    <source>
        <dbReference type="Google" id="ProtNLM"/>
    </source>
</evidence>
<keyword evidence="3" id="KW-0328">Glycosyltransferase</keyword>
<dbReference type="PANTHER" id="PTHR21461">
    <property type="entry name" value="GLYCOSYLTRANSFERASE FAMILY 92 PROTEIN"/>
    <property type="match status" value="1"/>
</dbReference>
<feature type="region of interest" description="Disordered" evidence="8">
    <location>
        <begin position="121"/>
        <end position="143"/>
    </location>
</feature>
<dbReference type="GO" id="GO:0005737">
    <property type="term" value="C:cytoplasm"/>
    <property type="evidence" value="ECO:0007669"/>
    <property type="project" value="TreeGrafter"/>
</dbReference>
<keyword evidence="5" id="KW-0812">Transmembrane</keyword>
<name>A0A8J6H0C4_TENMO</name>
<dbReference type="PANTHER" id="PTHR21461:SF83">
    <property type="entry name" value="GLYCOSYLTRANSFERASE FAMILY 92 PROTEIN"/>
    <property type="match status" value="1"/>
</dbReference>
<keyword evidence="10" id="KW-1185">Reference proteome</keyword>
<feature type="region of interest" description="Disordered" evidence="8">
    <location>
        <begin position="1"/>
        <end position="25"/>
    </location>
</feature>
<keyword evidence="7" id="KW-0472">Membrane</keyword>
<evidence type="ECO:0000256" key="1">
    <source>
        <dbReference type="ARBA" id="ARBA00004167"/>
    </source>
</evidence>